<dbReference type="Proteomes" id="UP000054248">
    <property type="component" value="Unassembled WGS sequence"/>
</dbReference>
<evidence type="ECO:0000313" key="2">
    <source>
        <dbReference type="EMBL" id="KIO23947.1"/>
    </source>
</evidence>
<evidence type="ECO:0000259" key="1">
    <source>
        <dbReference type="Pfam" id="PF01370"/>
    </source>
</evidence>
<dbReference type="GO" id="GO:0004029">
    <property type="term" value="F:aldehyde dehydrogenase (NAD+) activity"/>
    <property type="evidence" value="ECO:0007669"/>
    <property type="project" value="TreeGrafter"/>
</dbReference>
<evidence type="ECO:0000313" key="3">
    <source>
        <dbReference type="Proteomes" id="UP000054248"/>
    </source>
</evidence>
<name>A0A0C3LRC4_9AGAM</name>
<dbReference type="Pfam" id="PF01370">
    <property type="entry name" value="Epimerase"/>
    <property type="match status" value="1"/>
</dbReference>
<gene>
    <name evidence="2" type="ORF">M407DRAFT_9188</name>
</gene>
<dbReference type="EMBL" id="KN823072">
    <property type="protein sequence ID" value="KIO23947.1"/>
    <property type="molecule type" value="Genomic_DNA"/>
</dbReference>
<protein>
    <recommendedName>
        <fullName evidence="1">NAD-dependent epimerase/dehydratase domain-containing protein</fullName>
    </recommendedName>
</protein>
<dbReference type="PANTHER" id="PTHR48079">
    <property type="entry name" value="PROTEIN YEEZ"/>
    <property type="match status" value="1"/>
</dbReference>
<dbReference type="Gene3D" id="3.40.50.720">
    <property type="entry name" value="NAD(P)-binding Rossmann-like Domain"/>
    <property type="match status" value="1"/>
</dbReference>
<keyword evidence="3" id="KW-1185">Reference proteome</keyword>
<dbReference type="HOGENOM" id="CLU_007383_12_2_1"/>
<reference evidence="3" key="2">
    <citation type="submission" date="2015-01" db="EMBL/GenBank/DDBJ databases">
        <title>Evolutionary Origins and Diversification of the Mycorrhizal Mutualists.</title>
        <authorList>
            <consortium name="DOE Joint Genome Institute"/>
            <consortium name="Mycorrhizal Genomics Consortium"/>
            <person name="Kohler A."/>
            <person name="Kuo A."/>
            <person name="Nagy L.G."/>
            <person name="Floudas D."/>
            <person name="Copeland A."/>
            <person name="Barry K.W."/>
            <person name="Cichocki N."/>
            <person name="Veneault-Fourrey C."/>
            <person name="LaButti K."/>
            <person name="Lindquist E.A."/>
            <person name="Lipzen A."/>
            <person name="Lundell T."/>
            <person name="Morin E."/>
            <person name="Murat C."/>
            <person name="Riley R."/>
            <person name="Ohm R."/>
            <person name="Sun H."/>
            <person name="Tunlid A."/>
            <person name="Henrissat B."/>
            <person name="Grigoriev I.V."/>
            <person name="Hibbett D.S."/>
            <person name="Martin F."/>
        </authorList>
    </citation>
    <scope>NUCLEOTIDE SEQUENCE [LARGE SCALE GENOMIC DNA]</scope>
    <source>
        <strain evidence="3">MUT 4182</strain>
    </source>
</reference>
<accession>A0A0C3LRC4</accession>
<dbReference type="AlphaFoldDB" id="A0A0C3LRC4"/>
<proteinExistence type="predicted"/>
<dbReference type="OrthoDB" id="10262413at2759"/>
<dbReference type="SUPFAM" id="SSF51735">
    <property type="entry name" value="NAD(P)-binding Rossmann-fold domains"/>
    <property type="match status" value="1"/>
</dbReference>
<organism evidence="2 3">
    <name type="scientific">Tulasnella calospora MUT 4182</name>
    <dbReference type="NCBI Taxonomy" id="1051891"/>
    <lineage>
        <taxon>Eukaryota</taxon>
        <taxon>Fungi</taxon>
        <taxon>Dikarya</taxon>
        <taxon>Basidiomycota</taxon>
        <taxon>Agaricomycotina</taxon>
        <taxon>Agaricomycetes</taxon>
        <taxon>Cantharellales</taxon>
        <taxon>Tulasnellaceae</taxon>
        <taxon>Tulasnella</taxon>
    </lineage>
</organism>
<sequence length="251" mass="27932">MAHQFSLFFLGVTGYIGGSVLVELKNRYPNAQFTALNERDGAFHSDKIYDDNNLDDIKGIRVDAQHRDVDLEIFSAGKTGHIDPYIIAPCTVYGKGRGPVRNLSIQVNNMIRVALRRKELVQVGPGTNLWNGVHIDDLANLYGLLLDHALSGRDKSTDPFERFYWGSGDEYVWGDIAKELARLLYARGAIQSETIKIIKIEEEPILNPTSTNSRSVSNRGIALGWTLSGTPLFETLPQEVEWTLAEAKANA</sequence>
<dbReference type="InterPro" id="IPR001509">
    <property type="entry name" value="Epimerase_deHydtase"/>
</dbReference>
<dbReference type="GO" id="GO:0005737">
    <property type="term" value="C:cytoplasm"/>
    <property type="evidence" value="ECO:0007669"/>
    <property type="project" value="TreeGrafter"/>
</dbReference>
<dbReference type="InterPro" id="IPR051783">
    <property type="entry name" value="NAD(P)-dependent_oxidoreduct"/>
</dbReference>
<dbReference type="PANTHER" id="PTHR48079:SF6">
    <property type="entry name" value="NAD(P)-BINDING DOMAIN-CONTAINING PROTEIN-RELATED"/>
    <property type="match status" value="1"/>
</dbReference>
<dbReference type="InterPro" id="IPR036291">
    <property type="entry name" value="NAD(P)-bd_dom_sf"/>
</dbReference>
<reference evidence="2 3" key="1">
    <citation type="submission" date="2014-04" db="EMBL/GenBank/DDBJ databases">
        <authorList>
            <consortium name="DOE Joint Genome Institute"/>
            <person name="Kuo A."/>
            <person name="Girlanda M."/>
            <person name="Perotto S."/>
            <person name="Kohler A."/>
            <person name="Nagy L.G."/>
            <person name="Floudas D."/>
            <person name="Copeland A."/>
            <person name="Barry K.W."/>
            <person name="Cichocki N."/>
            <person name="Veneault-Fourrey C."/>
            <person name="LaButti K."/>
            <person name="Lindquist E.A."/>
            <person name="Lipzen A."/>
            <person name="Lundell T."/>
            <person name="Morin E."/>
            <person name="Murat C."/>
            <person name="Sun H."/>
            <person name="Tunlid A."/>
            <person name="Henrissat B."/>
            <person name="Grigoriev I.V."/>
            <person name="Hibbett D.S."/>
            <person name="Martin F."/>
            <person name="Nordberg H.P."/>
            <person name="Cantor M.N."/>
            <person name="Hua S.X."/>
        </authorList>
    </citation>
    <scope>NUCLEOTIDE SEQUENCE [LARGE SCALE GENOMIC DNA]</scope>
    <source>
        <strain evidence="2 3">MUT 4182</strain>
    </source>
</reference>
<dbReference type="STRING" id="1051891.A0A0C3LRC4"/>
<feature type="domain" description="NAD-dependent epimerase/dehydratase" evidence="1">
    <location>
        <begin position="75"/>
        <end position="152"/>
    </location>
</feature>